<reference evidence="3 4" key="1">
    <citation type="submission" date="2015-06" db="EMBL/GenBank/DDBJ databases">
        <title>The Genome Sequence of Enterococcus durans 4EA1.</title>
        <authorList>
            <consortium name="The Broad Institute Genomics Platform"/>
            <consortium name="The Broad Institute Genome Sequencing Center for Infectious Disease"/>
            <person name="Earl A.M."/>
            <person name="Van Tyne D."/>
            <person name="Lebreton F."/>
            <person name="Saavedra J.T."/>
            <person name="Gilmore M.S."/>
            <person name="Manson Mcguire A."/>
            <person name="Clock S."/>
            <person name="Crupain M."/>
            <person name="Rangan U."/>
            <person name="Young S."/>
            <person name="Abouelleil A."/>
            <person name="Cao P."/>
            <person name="Chapman S.B."/>
            <person name="Griggs A."/>
            <person name="Priest M."/>
            <person name="Shea T."/>
            <person name="Wortman J."/>
            <person name="Nusbaum C."/>
            <person name="Birren B."/>
        </authorList>
    </citation>
    <scope>NUCLEOTIDE SEQUENCE [LARGE SCALE GENOMIC DNA]</scope>
    <source>
        <strain evidence="3 4">4EA1</strain>
    </source>
</reference>
<evidence type="ECO:0000313" key="3">
    <source>
        <dbReference type="EMBL" id="RCA11796.1"/>
    </source>
</evidence>
<keyword evidence="1 3" id="KW-0808">Transferase</keyword>
<sequence length="188" mass="21555">MIRFAKKEDAHEIAPLILVILNDMELPFLQKYGTTKTLEILEEAITDPTYRYSYTRGIVEELDGKVAGVAYGYTDADEPFIDKPLEKILKKHGIEETEQLFIDQETFPNEWYLDSISVSEEFRGHGIGSKLLSALPKLAEKEKRKVIGLSVDEQNPKAKKLYERHGFKVVGQRIISGHLYDHMQKTLD</sequence>
<dbReference type="Proteomes" id="UP000252797">
    <property type="component" value="Unassembled WGS sequence"/>
</dbReference>
<dbReference type="GeneID" id="56743357"/>
<name>A0A367CH19_9ENTE</name>
<dbReference type="GO" id="GO:0016747">
    <property type="term" value="F:acyltransferase activity, transferring groups other than amino-acyl groups"/>
    <property type="evidence" value="ECO:0007669"/>
    <property type="project" value="InterPro"/>
</dbReference>
<organism evidence="3 4">
    <name type="scientific">Enterococcus durans</name>
    <dbReference type="NCBI Taxonomy" id="53345"/>
    <lineage>
        <taxon>Bacteria</taxon>
        <taxon>Bacillati</taxon>
        <taxon>Bacillota</taxon>
        <taxon>Bacilli</taxon>
        <taxon>Lactobacillales</taxon>
        <taxon>Enterococcaceae</taxon>
        <taxon>Enterococcus</taxon>
    </lineage>
</organism>
<protein>
    <submittedName>
        <fullName evidence="3">GNAT family acetyltransferase</fullName>
    </submittedName>
</protein>
<evidence type="ECO:0000313" key="4">
    <source>
        <dbReference type="Proteomes" id="UP000252797"/>
    </source>
</evidence>
<dbReference type="RefSeq" id="WP_081133946.1">
    <property type="nucleotide sequence ID" value="NZ_CAXUDG010000023.1"/>
</dbReference>
<dbReference type="CDD" id="cd04301">
    <property type="entry name" value="NAT_SF"/>
    <property type="match status" value="1"/>
</dbReference>
<comment type="caution">
    <text evidence="3">The sequence shown here is derived from an EMBL/GenBank/DDBJ whole genome shotgun (WGS) entry which is preliminary data.</text>
</comment>
<dbReference type="Gene3D" id="3.40.630.30">
    <property type="match status" value="1"/>
</dbReference>
<accession>A0A367CH19</accession>
<dbReference type="STRING" id="53345.LIU_04780"/>
<dbReference type="Pfam" id="PF00583">
    <property type="entry name" value="Acetyltransf_1"/>
    <property type="match status" value="1"/>
</dbReference>
<dbReference type="InterPro" id="IPR050680">
    <property type="entry name" value="YpeA/RimI_acetyltransf"/>
</dbReference>
<dbReference type="PANTHER" id="PTHR43420:SF52">
    <property type="entry name" value="N-ACETYLTRANSFERASE YODP"/>
    <property type="match status" value="1"/>
</dbReference>
<keyword evidence="2" id="KW-0012">Acyltransferase</keyword>
<dbReference type="SUPFAM" id="SSF55729">
    <property type="entry name" value="Acyl-CoA N-acyltransferases (Nat)"/>
    <property type="match status" value="1"/>
</dbReference>
<evidence type="ECO:0000256" key="2">
    <source>
        <dbReference type="ARBA" id="ARBA00023315"/>
    </source>
</evidence>
<dbReference type="InterPro" id="IPR000182">
    <property type="entry name" value="GNAT_dom"/>
</dbReference>
<dbReference type="InterPro" id="IPR016181">
    <property type="entry name" value="Acyl_CoA_acyltransferase"/>
</dbReference>
<dbReference type="EMBL" id="LEPB01000002">
    <property type="protein sequence ID" value="RCA11796.1"/>
    <property type="molecule type" value="Genomic_DNA"/>
</dbReference>
<dbReference type="PANTHER" id="PTHR43420">
    <property type="entry name" value="ACETYLTRANSFERASE"/>
    <property type="match status" value="1"/>
</dbReference>
<dbReference type="AlphaFoldDB" id="A0A367CH19"/>
<proteinExistence type="predicted"/>
<evidence type="ECO:0000256" key="1">
    <source>
        <dbReference type="ARBA" id="ARBA00022679"/>
    </source>
</evidence>
<gene>
    <name evidence="3" type="ORF">EA71_00710</name>
</gene>
<dbReference type="PROSITE" id="PS51186">
    <property type="entry name" value="GNAT"/>
    <property type="match status" value="1"/>
</dbReference>